<evidence type="ECO:0000313" key="2">
    <source>
        <dbReference type="EMBL" id="KMT61262.1"/>
    </source>
</evidence>
<comment type="caution">
    <text evidence="2">The sequence shown here is derived from an EMBL/GenBank/DDBJ whole genome shotgun (WGS) entry which is preliminary data.</text>
</comment>
<proteinExistence type="predicted"/>
<dbReference type="AlphaFoldDB" id="A0A0J8GEZ4"/>
<reference evidence="2 3" key="1">
    <citation type="journal article" date="2015" name="Genome Biol. Evol.">
        <title>Comparative Genomics of Listeria Sensu Lato: Genus-Wide Differences in Evolutionary Dynamics and the Progressive Gain of Complex, Potentially Pathogenicity-Related Traits through Lateral Gene Transfer.</title>
        <authorList>
            <person name="Chiara M."/>
            <person name="Caruso M."/>
            <person name="D'Erchia A.M."/>
            <person name="Manzari C."/>
            <person name="Fraccalvieri R."/>
            <person name="Goffredo E."/>
            <person name="Latorre L."/>
            <person name="Miccolupo A."/>
            <person name="Padalino I."/>
            <person name="Santagada G."/>
            <person name="Chiocco D."/>
            <person name="Pesole G."/>
            <person name="Horner D.S."/>
            <person name="Parisi A."/>
        </authorList>
    </citation>
    <scope>NUCLEOTIDE SEQUENCE [LARGE SCALE GENOMIC DNA]</scope>
    <source>
        <strain evidence="2 3">1991</strain>
    </source>
</reference>
<dbReference type="RefSeq" id="WP_007476122.1">
    <property type="nucleotide sequence ID" value="NZ_KQ130610.1"/>
</dbReference>
<sequence>MDVFVDGASSGSPGLSGAGVVIKSDQIYEQHALPIGILTNHEAEFIACKIGLELALTHNPDFVRLYTDSKIVIDSVEKRYAKNPLFKPHLDAILQLSELIPLFYINYRNVSQNKKADELARQAIQSEK</sequence>
<evidence type="ECO:0000313" key="3">
    <source>
        <dbReference type="Proteomes" id="UP000052258"/>
    </source>
</evidence>
<evidence type="ECO:0000259" key="1">
    <source>
        <dbReference type="PROSITE" id="PS50879"/>
    </source>
</evidence>
<dbReference type="EMBL" id="AZHO01000003">
    <property type="protein sequence ID" value="KMT61262.1"/>
    <property type="molecule type" value="Genomic_DNA"/>
</dbReference>
<protein>
    <submittedName>
        <fullName evidence="2">Ribonuclease HI</fullName>
    </submittedName>
</protein>
<dbReference type="PATRIC" id="fig|1430899.3.peg.81"/>
<dbReference type="CDD" id="cd09279">
    <property type="entry name" value="RNase_HI_like"/>
    <property type="match status" value="1"/>
</dbReference>
<dbReference type="PROSITE" id="PS50879">
    <property type="entry name" value="RNASE_H_1"/>
    <property type="match status" value="1"/>
</dbReference>
<dbReference type="SUPFAM" id="SSF53098">
    <property type="entry name" value="Ribonuclease H-like"/>
    <property type="match status" value="1"/>
</dbReference>
<dbReference type="Pfam" id="PF13456">
    <property type="entry name" value="RVT_3"/>
    <property type="match status" value="1"/>
</dbReference>
<dbReference type="PANTHER" id="PTHR47723">
    <property type="entry name" value="OS05G0353850 PROTEIN"/>
    <property type="match status" value="1"/>
</dbReference>
<dbReference type="PANTHER" id="PTHR47723:SF19">
    <property type="entry name" value="POLYNUCLEOTIDYL TRANSFERASE, RIBONUCLEASE H-LIKE SUPERFAMILY PROTEIN"/>
    <property type="match status" value="1"/>
</dbReference>
<keyword evidence="3" id="KW-1185">Reference proteome</keyword>
<dbReference type="GO" id="GO:0004523">
    <property type="term" value="F:RNA-DNA hybrid ribonuclease activity"/>
    <property type="evidence" value="ECO:0007669"/>
    <property type="project" value="InterPro"/>
</dbReference>
<feature type="domain" description="RNase H type-1" evidence="1">
    <location>
        <begin position="1"/>
        <end position="125"/>
    </location>
</feature>
<dbReference type="GO" id="GO:0003676">
    <property type="term" value="F:nucleic acid binding"/>
    <property type="evidence" value="ECO:0007669"/>
    <property type="project" value="InterPro"/>
</dbReference>
<dbReference type="OrthoDB" id="7845843at2"/>
<dbReference type="InterPro" id="IPR012337">
    <property type="entry name" value="RNaseH-like_sf"/>
</dbReference>
<dbReference type="InterPro" id="IPR036397">
    <property type="entry name" value="RNaseH_sf"/>
</dbReference>
<dbReference type="Proteomes" id="UP000052258">
    <property type="component" value="Unassembled WGS sequence"/>
</dbReference>
<gene>
    <name evidence="2" type="ORF">X560_0081</name>
</gene>
<dbReference type="InterPro" id="IPR053151">
    <property type="entry name" value="RNase_H-like"/>
</dbReference>
<organism evidence="2 3">
    <name type="scientific">Listeria fleischmannii 1991</name>
    <dbReference type="NCBI Taxonomy" id="1430899"/>
    <lineage>
        <taxon>Bacteria</taxon>
        <taxon>Bacillati</taxon>
        <taxon>Bacillota</taxon>
        <taxon>Bacilli</taxon>
        <taxon>Bacillales</taxon>
        <taxon>Listeriaceae</taxon>
        <taxon>Listeria</taxon>
    </lineage>
</organism>
<name>A0A0J8GEZ4_9LIST</name>
<dbReference type="Gene3D" id="3.30.420.10">
    <property type="entry name" value="Ribonuclease H-like superfamily/Ribonuclease H"/>
    <property type="match status" value="1"/>
</dbReference>
<dbReference type="InterPro" id="IPR002156">
    <property type="entry name" value="RNaseH_domain"/>
</dbReference>
<accession>A0A0J8GEZ4</accession>